<dbReference type="Gramene" id="SIN_1003507.t">
    <property type="protein sequence ID" value="SIN_1003507.t"/>
    <property type="gene ID" value="SIN_1003507"/>
</dbReference>
<feature type="compositionally biased region" description="Basic and acidic residues" evidence="2">
    <location>
        <begin position="585"/>
        <end position="600"/>
    </location>
</feature>
<dbReference type="PANTHER" id="PTHR22957:SF337">
    <property type="entry name" value="TBC1 DOMAIN FAMILY MEMBER 5"/>
    <property type="match status" value="1"/>
</dbReference>
<dbReference type="KEGG" id="sind:105173889"/>
<evidence type="ECO:0000313" key="5">
    <source>
        <dbReference type="RefSeq" id="XP_011094094.1"/>
    </source>
</evidence>
<dbReference type="Proteomes" id="UP000504604">
    <property type="component" value="Linkage group LG11"/>
</dbReference>
<dbReference type="InterPro" id="IPR035969">
    <property type="entry name" value="Rab-GAP_TBC_sf"/>
</dbReference>
<evidence type="ECO:0000313" key="4">
    <source>
        <dbReference type="Proteomes" id="UP000504604"/>
    </source>
</evidence>
<feature type="domain" description="Rab-GAP TBC" evidence="3">
    <location>
        <begin position="21"/>
        <end position="359"/>
    </location>
</feature>
<name>A0A6I9U4R9_SESIN</name>
<keyword evidence="1" id="KW-0343">GTPase activation</keyword>
<dbReference type="AlphaFoldDB" id="A0A6I9U4R9"/>
<dbReference type="FunFam" id="1.10.472.80:FF:000034">
    <property type="entry name" value="TBC1 domain family member 5"/>
    <property type="match status" value="1"/>
</dbReference>
<dbReference type="SMART" id="SM00164">
    <property type="entry name" value="TBC"/>
    <property type="match status" value="1"/>
</dbReference>
<dbReference type="SUPFAM" id="SSF47923">
    <property type="entry name" value="Ypt/Rab-GAP domain of gyp1p"/>
    <property type="match status" value="2"/>
</dbReference>
<keyword evidence="4" id="KW-1185">Reference proteome</keyword>
<dbReference type="PANTHER" id="PTHR22957">
    <property type="entry name" value="TBC1 DOMAIN FAMILY MEMBER GTPASE-ACTIVATING PROTEIN"/>
    <property type="match status" value="1"/>
</dbReference>
<dbReference type="PROSITE" id="PS50086">
    <property type="entry name" value="TBC_RABGAP"/>
    <property type="match status" value="1"/>
</dbReference>
<feature type="compositionally biased region" description="Basic and acidic residues" evidence="2">
    <location>
        <begin position="558"/>
        <end position="578"/>
    </location>
</feature>
<sequence>MSPVPIDTVTLETASLSEGSRRFADLRGVQWRIDLGILPSSPSASIDDLRRVNANTRRRYATLRRRLLVDPHVPKDGGSSPDLVMDNPLSQNPDSMWGRFFRNAELERMVDQDLTRLYPERGSYFQTSGCQSMLRRILLLWCLKNPEYGYRQGMHELLAPLLYVLQVDVELLSEVRKKYDDHFADKFDGFSFHENDLTYKFDFKKFSESAEDGNGIGNSSGKASSLSELDPKIQTIVLLSDAYGAEGELGIVLSEKFMEHDAYSMFDSLMSGAGGAVAMAEFFSPSPFRNSYSGSPPVIEASAALYHLLSIVDSSLHSHLVELGVEPQYFALRWLRVLFGREFCLEDLLVIWDEIFARENSTSNKAVDGDADSNFGVLESPRGAFICAFAVSMILNLRSSLLATENATTCLQRLLNFPSDVKLTKLLAKAKSLHALALDANNSISIHIQPGSCDARKSAVTRGHSLSLDSTSPRTPLNMVSDSYWEEKWRVLHKEEENKKGAAEEQIPNRRNGWSERVRLRLSRTASDPSPSKKNDRTKIPKPSVRRSLLADLARQLASDDEKENNGSDEDFGHHDPLEANGQDVADKNYENETSDKNYENETSGAVSEENFSNFSDPTGPTHGHSDNENESGRSSVASNSSIDENDAESCGTNTECSSLPVSSPPDDPSSKCTENDDSVGKLATWPKERKLLSAKFQWLWKFGRNAGEGTSERTTAPQDAKACNGGSHQNNVASISSADGCDRSSGTSKGETVDQNLMVSLKNLGQSMLENIQVIESVFQQDRGHMGSLENFSKNGLVGKGQVTALAALKELRKISNLLSEM</sequence>
<dbReference type="InParanoid" id="A0A6I9U4R9"/>
<accession>A0A6I9U4R9</accession>
<dbReference type="Gene3D" id="1.10.8.270">
    <property type="entry name" value="putative rabgap domain of human tbc1 domain family member 14 like domains"/>
    <property type="match status" value="1"/>
</dbReference>
<evidence type="ECO:0000256" key="1">
    <source>
        <dbReference type="ARBA" id="ARBA00022468"/>
    </source>
</evidence>
<organism evidence="4 5">
    <name type="scientific">Sesamum indicum</name>
    <name type="common">Oriental sesame</name>
    <name type="synonym">Sesamum orientale</name>
    <dbReference type="NCBI Taxonomy" id="4182"/>
    <lineage>
        <taxon>Eukaryota</taxon>
        <taxon>Viridiplantae</taxon>
        <taxon>Streptophyta</taxon>
        <taxon>Embryophyta</taxon>
        <taxon>Tracheophyta</taxon>
        <taxon>Spermatophyta</taxon>
        <taxon>Magnoliopsida</taxon>
        <taxon>eudicotyledons</taxon>
        <taxon>Gunneridae</taxon>
        <taxon>Pentapetalae</taxon>
        <taxon>asterids</taxon>
        <taxon>lamiids</taxon>
        <taxon>Lamiales</taxon>
        <taxon>Pedaliaceae</taxon>
        <taxon>Sesamum</taxon>
    </lineage>
</organism>
<dbReference type="RefSeq" id="XP_011094094.1">
    <property type="nucleotide sequence ID" value="XM_011095792.2"/>
</dbReference>
<gene>
    <name evidence="5" type="primary">LOC105173889</name>
</gene>
<dbReference type="GeneID" id="105173889"/>
<feature type="region of interest" description="Disordered" evidence="2">
    <location>
        <begin position="708"/>
        <end position="729"/>
    </location>
</feature>
<dbReference type="OrthoDB" id="27140at2759"/>
<dbReference type="Gene3D" id="1.10.472.80">
    <property type="entry name" value="Ypt/Rab-GAP domain of gyp1p, domain 3"/>
    <property type="match status" value="1"/>
</dbReference>
<evidence type="ECO:0000259" key="3">
    <source>
        <dbReference type="PROSITE" id="PS50086"/>
    </source>
</evidence>
<protein>
    <submittedName>
        <fullName evidence="5">TBC1 domain family member 5 homolog A-like</fullName>
    </submittedName>
</protein>
<feature type="compositionally biased region" description="Polar residues" evidence="2">
    <location>
        <begin position="633"/>
        <end position="643"/>
    </location>
</feature>
<dbReference type="GO" id="GO:0005096">
    <property type="term" value="F:GTPase activator activity"/>
    <property type="evidence" value="ECO:0007669"/>
    <property type="project" value="UniProtKB-KW"/>
</dbReference>
<feature type="region of interest" description="Disordered" evidence="2">
    <location>
        <begin position="495"/>
        <end position="679"/>
    </location>
</feature>
<dbReference type="Pfam" id="PF00566">
    <property type="entry name" value="RabGAP-TBC"/>
    <property type="match status" value="2"/>
</dbReference>
<dbReference type="GO" id="GO:0005737">
    <property type="term" value="C:cytoplasm"/>
    <property type="evidence" value="ECO:0007669"/>
    <property type="project" value="UniProtKB-ARBA"/>
</dbReference>
<dbReference type="FunFam" id="1.10.8.270:FF:000011">
    <property type="entry name" value="TBC1 domain family member 5"/>
    <property type="match status" value="1"/>
</dbReference>
<feature type="compositionally biased region" description="Polar residues" evidence="2">
    <location>
        <begin position="601"/>
        <end position="619"/>
    </location>
</feature>
<proteinExistence type="predicted"/>
<evidence type="ECO:0000256" key="2">
    <source>
        <dbReference type="SAM" id="MobiDB-lite"/>
    </source>
</evidence>
<reference evidence="5" key="1">
    <citation type="submission" date="2025-08" db="UniProtKB">
        <authorList>
            <consortium name="RefSeq"/>
        </authorList>
    </citation>
    <scope>IDENTIFICATION</scope>
</reference>
<dbReference type="FunCoup" id="A0A6I9U4R9">
    <property type="interactions" value="1058"/>
</dbReference>
<dbReference type="InterPro" id="IPR000195">
    <property type="entry name" value="Rab-GAP-TBC_dom"/>
</dbReference>